<evidence type="ECO:0000256" key="1">
    <source>
        <dbReference type="SAM" id="Phobius"/>
    </source>
</evidence>
<reference evidence="2 3" key="1">
    <citation type="journal article" date="2015" name="Nature">
        <title>rRNA introns, odd ribosomes, and small enigmatic genomes across a large radiation of phyla.</title>
        <authorList>
            <person name="Brown C.T."/>
            <person name="Hug L.A."/>
            <person name="Thomas B.C."/>
            <person name="Sharon I."/>
            <person name="Castelle C.J."/>
            <person name="Singh A."/>
            <person name="Wilkins M.J."/>
            <person name="Williams K.H."/>
            <person name="Banfield J.F."/>
        </authorList>
    </citation>
    <scope>NUCLEOTIDE SEQUENCE [LARGE SCALE GENOMIC DNA]</scope>
</reference>
<keyword evidence="1" id="KW-0812">Transmembrane</keyword>
<protein>
    <submittedName>
        <fullName evidence="2">Uncharacterized protein</fullName>
    </submittedName>
</protein>
<evidence type="ECO:0000313" key="3">
    <source>
        <dbReference type="Proteomes" id="UP000034212"/>
    </source>
</evidence>
<gene>
    <name evidence="2" type="ORF">UY08_C0001G0012</name>
</gene>
<keyword evidence="1" id="KW-1133">Transmembrane helix</keyword>
<dbReference type="EMBL" id="LCOQ01000001">
    <property type="protein sequence ID" value="KKU81167.1"/>
    <property type="molecule type" value="Genomic_DNA"/>
</dbReference>
<evidence type="ECO:0000313" key="2">
    <source>
        <dbReference type="EMBL" id="KKU81167.1"/>
    </source>
</evidence>
<comment type="caution">
    <text evidence="2">The sequence shown here is derived from an EMBL/GenBank/DDBJ whole genome shotgun (WGS) entry which is preliminary data.</text>
</comment>
<organism evidence="2 3">
    <name type="scientific">Candidatus Gottesmanbacteria bacterium GW2011_GWA1_47_8</name>
    <dbReference type="NCBI Taxonomy" id="1618438"/>
    <lineage>
        <taxon>Bacteria</taxon>
        <taxon>Candidatus Gottesmaniibacteriota</taxon>
    </lineage>
</organism>
<sequence>MPDNPTTQKTEKIVTKLLTNTSRQYTESAHAEIFNRLIHTIRNFNLKAERTERFVLLLATAQVILAIAQIYLGFVQFR</sequence>
<proteinExistence type="predicted"/>
<accession>A0A0G1TH81</accession>
<dbReference type="Proteomes" id="UP000034212">
    <property type="component" value="Unassembled WGS sequence"/>
</dbReference>
<dbReference type="AlphaFoldDB" id="A0A0G1TH81"/>
<keyword evidence="1" id="KW-0472">Membrane</keyword>
<name>A0A0G1TH81_9BACT</name>
<feature type="transmembrane region" description="Helical" evidence="1">
    <location>
        <begin position="54"/>
        <end position="74"/>
    </location>
</feature>